<evidence type="ECO:0000256" key="4">
    <source>
        <dbReference type="ARBA" id="ARBA00011496"/>
    </source>
</evidence>
<dbReference type="PIRSF" id="PIRSF001549">
    <property type="entry name" value="His-tRNA_synth"/>
    <property type="match status" value="1"/>
</dbReference>
<dbReference type="Pfam" id="PF13393">
    <property type="entry name" value="tRNA-synt_His"/>
    <property type="match status" value="1"/>
</dbReference>
<comment type="similarity">
    <text evidence="3 10">Belongs to the class-II aminoacyl-tRNA synthetase family. HisZ subfamily.</text>
</comment>
<name>A0A147K5V9_9BACI</name>
<dbReference type="HAMAP" id="MF_00125">
    <property type="entry name" value="HisZ"/>
    <property type="match status" value="1"/>
</dbReference>
<dbReference type="InterPro" id="IPR006195">
    <property type="entry name" value="aa-tRNA-synth_II"/>
</dbReference>
<dbReference type="GO" id="GO:0005737">
    <property type="term" value="C:cytoplasm"/>
    <property type="evidence" value="ECO:0007669"/>
    <property type="project" value="UniProtKB-SubCell"/>
</dbReference>
<dbReference type="PROSITE" id="PS50862">
    <property type="entry name" value="AA_TRNA_LIGASE_II"/>
    <property type="match status" value="1"/>
</dbReference>
<evidence type="ECO:0000259" key="12">
    <source>
        <dbReference type="PROSITE" id="PS50862"/>
    </source>
</evidence>
<comment type="caution">
    <text evidence="13">The sequence shown here is derived from an EMBL/GenBank/DDBJ whole genome shotgun (WGS) entry which is preliminary data.</text>
</comment>
<feature type="domain" description="Aminoacyl-transfer RNA synthetases class-II family profile" evidence="12">
    <location>
        <begin position="12"/>
        <end position="321"/>
    </location>
</feature>
<evidence type="ECO:0000256" key="5">
    <source>
        <dbReference type="ARBA" id="ARBA00020397"/>
    </source>
</evidence>
<protein>
    <recommendedName>
        <fullName evidence="5 10">ATP phosphoribosyltransferase regulatory subunit</fullName>
    </recommendedName>
</protein>
<feature type="binding site" evidence="11">
    <location>
        <position position="111"/>
    </location>
    <ligand>
        <name>L-histidine</name>
        <dbReference type="ChEBI" id="CHEBI:57595"/>
    </ligand>
</feature>
<comment type="pathway">
    <text evidence="2 10">Amino-acid biosynthesis; L-histidine biosynthesis; L-histidine from 5-phospho-alpha-D-ribose 1-diphosphate: step 1/9.</text>
</comment>
<dbReference type="GO" id="GO:0016757">
    <property type="term" value="F:glycosyltransferase activity"/>
    <property type="evidence" value="ECO:0007669"/>
    <property type="project" value="UniProtKB-KW"/>
</dbReference>
<keyword evidence="8 10" id="KW-0368">Histidine biosynthesis</keyword>
<dbReference type="GO" id="GO:0006427">
    <property type="term" value="P:histidyl-tRNA aminoacylation"/>
    <property type="evidence" value="ECO:0007669"/>
    <property type="project" value="InterPro"/>
</dbReference>
<feature type="binding site" evidence="11">
    <location>
        <begin position="274"/>
        <end position="275"/>
    </location>
    <ligand>
        <name>L-histidine</name>
        <dbReference type="ChEBI" id="CHEBI:57595"/>
    </ligand>
</feature>
<feature type="binding site" evidence="11">
    <location>
        <begin position="81"/>
        <end position="83"/>
    </location>
    <ligand>
        <name>L-histidine</name>
        <dbReference type="ChEBI" id="CHEBI:57595"/>
    </ligand>
</feature>
<dbReference type="UniPathway" id="UPA00031">
    <property type="reaction ID" value="UER00006"/>
</dbReference>
<feature type="binding site" evidence="11">
    <location>
        <position position="129"/>
    </location>
    <ligand>
        <name>L-histidine</name>
        <dbReference type="ChEBI" id="CHEBI:57595"/>
    </ligand>
</feature>
<dbReference type="GO" id="GO:0000105">
    <property type="term" value="P:L-histidine biosynthetic process"/>
    <property type="evidence" value="ECO:0007669"/>
    <property type="project" value="UniProtKB-UniRule"/>
</dbReference>
<dbReference type="GO" id="GO:0140096">
    <property type="term" value="F:catalytic activity, acting on a protein"/>
    <property type="evidence" value="ECO:0007669"/>
    <property type="project" value="UniProtKB-ARBA"/>
</dbReference>
<gene>
    <name evidence="10" type="primary">hisZ</name>
    <name evidence="13" type="ORF">Q75_13215</name>
</gene>
<dbReference type="EMBL" id="LDYG01000042">
    <property type="protein sequence ID" value="KUP05209.1"/>
    <property type="molecule type" value="Genomic_DNA"/>
</dbReference>
<keyword evidence="6 10" id="KW-0963">Cytoplasm</keyword>
<dbReference type="SUPFAM" id="SSF55681">
    <property type="entry name" value="Class II aaRS and biotin synthetases"/>
    <property type="match status" value="1"/>
</dbReference>
<evidence type="ECO:0000256" key="2">
    <source>
        <dbReference type="ARBA" id="ARBA00004667"/>
    </source>
</evidence>
<keyword evidence="13" id="KW-0808">Transferase</keyword>
<dbReference type="PANTHER" id="PTHR43707:SF1">
    <property type="entry name" value="HISTIDINE--TRNA LIGASE, MITOCHONDRIAL-RELATED"/>
    <property type="match status" value="1"/>
</dbReference>
<dbReference type="Proteomes" id="UP000074108">
    <property type="component" value="Unassembled WGS sequence"/>
</dbReference>
<dbReference type="PATRIC" id="fig|1150625.3.peg.2780"/>
<dbReference type="CDD" id="cd00773">
    <property type="entry name" value="HisRS-like_core"/>
    <property type="match status" value="1"/>
</dbReference>
<proteinExistence type="inferred from homology"/>
<dbReference type="Gene3D" id="3.40.50.12590">
    <property type="match status" value="1"/>
</dbReference>
<reference evidence="13 14" key="1">
    <citation type="journal article" date="2016" name="Front. Microbiol.">
        <title>Microevolution Analysis of Bacillus coahuilensis Unveils Differences in Phosphorus Acquisition Strategies and Their Regulation.</title>
        <authorList>
            <person name="Gomez-Lunar Z."/>
            <person name="Hernandez-Gonzalez I."/>
            <person name="Rodriguez-Torres M.D."/>
            <person name="Souza V."/>
            <person name="Olmedo-Alvarez G."/>
        </authorList>
    </citation>
    <scope>NUCLEOTIDE SEQUENCE [LARGE SCALE GENOMIC DNA]</scope>
    <source>
        <strain evidence="14">p1.1.43</strain>
    </source>
</reference>
<evidence type="ECO:0000256" key="8">
    <source>
        <dbReference type="ARBA" id="ARBA00023102"/>
    </source>
</evidence>
<comment type="subunit">
    <text evidence="4 10">Heteromultimer composed of HisG and HisZ subunits.</text>
</comment>
<dbReference type="AlphaFoldDB" id="A0A147K5V9"/>
<dbReference type="Gene3D" id="3.30.930.10">
    <property type="entry name" value="Bira Bifunctional Protein, Domain 2"/>
    <property type="match status" value="1"/>
</dbReference>
<dbReference type="GO" id="GO:0004821">
    <property type="term" value="F:histidine-tRNA ligase activity"/>
    <property type="evidence" value="ECO:0007669"/>
    <property type="project" value="InterPro"/>
</dbReference>
<evidence type="ECO:0000256" key="3">
    <source>
        <dbReference type="ARBA" id="ARBA00005539"/>
    </source>
</evidence>
<evidence type="ECO:0000256" key="1">
    <source>
        <dbReference type="ARBA" id="ARBA00004496"/>
    </source>
</evidence>
<evidence type="ECO:0000256" key="10">
    <source>
        <dbReference type="HAMAP-Rule" id="MF_00125"/>
    </source>
</evidence>
<dbReference type="NCBIfam" id="TIGR00443">
    <property type="entry name" value="hisZ_biosyn_reg"/>
    <property type="match status" value="1"/>
</dbReference>
<dbReference type="PANTHER" id="PTHR43707">
    <property type="entry name" value="HISTIDYL-TRNA SYNTHETASE"/>
    <property type="match status" value="1"/>
</dbReference>
<dbReference type="InterPro" id="IPR004517">
    <property type="entry name" value="HisZ"/>
</dbReference>
<accession>A0A147K5V9</accession>
<comment type="function">
    <text evidence="9 10">Required for the first step of histidine biosynthesis. May allow the feedback regulation of ATP phosphoribosyltransferase activity by histidine.</text>
</comment>
<keyword evidence="14" id="KW-1185">Reference proteome</keyword>
<evidence type="ECO:0000256" key="9">
    <source>
        <dbReference type="ARBA" id="ARBA00025246"/>
    </source>
</evidence>
<dbReference type="InterPro" id="IPR053846">
    <property type="entry name" value="HisZ-C"/>
</dbReference>
<evidence type="ECO:0000256" key="11">
    <source>
        <dbReference type="PIRSR" id="PIRSR001549-1"/>
    </source>
</evidence>
<keyword evidence="7 10" id="KW-0028">Amino-acid biosynthesis</keyword>
<comment type="miscellaneous">
    <text evidence="10">This function is generally fulfilled by the C-terminal part of HisG, which is missing in some bacteria such as this one.</text>
</comment>
<dbReference type="NCBIfam" id="NF008941">
    <property type="entry name" value="PRK12292.2-4"/>
    <property type="match status" value="1"/>
</dbReference>
<comment type="subcellular location">
    <subcellularLocation>
        <location evidence="1 10">Cytoplasm</location>
    </subcellularLocation>
</comment>
<dbReference type="STRING" id="1150625.Q75_13215"/>
<dbReference type="OrthoDB" id="9800814at2"/>
<dbReference type="InterPro" id="IPR045864">
    <property type="entry name" value="aa-tRNA-synth_II/BPL/LPL"/>
</dbReference>
<evidence type="ECO:0000256" key="7">
    <source>
        <dbReference type="ARBA" id="ARBA00022605"/>
    </source>
</evidence>
<evidence type="ECO:0000313" key="13">
    <source>
        <dbReference type="EMBL" id="KUP05209.1"/>
    </source>
</evidence>
<organism evidence="13 14">
    <name type="scientific">Bacillus coahuilensis p1.1.43</name>
    <dbReference type="NCBI Taxonomy" id="1150625"/>
    <lineage>
        <taxon>Bacteria</taxon>
        <taxon>Bacillati</taxon>
        <taxon>Bacillota</taxon>
        <taxon>Bacilli</taxon>
        <taxon>Bacillales</taxon>
        <taxon>Bacillaceae</taxon>
        <taxon>Bacillus</taxon>
    </lineage>
</organism>
<sequence>MTKLFMFEKPLGMRDTFPSVYLKKNKLKRSIERVVESYGYEFLETPALEYFETVGEVSTVPEEQMFKLLDTEGHTLVLRPDMTAPIARVAASKLLKEKIPRRLAYSANVYRAQQREGGRPAEFEQLGIEYIGDQTISADAEVISLLNQALEQAGVKNFTVAIGHIGFVKELVREIVGTEERCEHILHYLYEHNFVGFEEHVESLSISTIDKKRLSKLLTFKGTADELSQQVDELKGQTGEEELQDLLSLYQILLAYGYSENITFDLGLVSHVSYYTGILFEVYVDGIGFPVGSGGRYNQLLQKFGKNASATGFGIRLDYLVEATEELEKESSVLVLFSQERLGEAATLAYEKRMKGQCVTLQDIKGVTDIDAYSETFDEVIPLIGHVRREK</sequence>
<dbReference type="RefSeq" id="WP_059351624.1">
    <property type="nucleotide sequence ID" value="NZ_LDYG01000042.1"/>
</dbReference>
<dbReference type="Pfam" id="PF21996">
    <property type="entry name" value="HisZ-like"/>
    <property type="match status" value="1"/>
</dbReference>
<dbReference type="InterPro" id="IPR004516">
    <property type="entry name" value="HisRS/HisZ"/>
</dbReference>
<evidence type="ECO:0000256" key="6">
    <source>
        <dbReference type="ARBA" id="ARBA00022490"/>
    </source>
</evidence>
<dbReference type="InterPro" id="IPR041715">
    <property type="entry name" value="HisRS-like_core"/>
</dbReference>
<feature type="binding site" evidence="11">
    <location>
        <position position="125"/>
    </location>
    <ligand>
        <name>L-histidine</name>
        <dbReference type="ChEBI" id="CHEBI:57595"/>
    </ligand>
</feature>
<keyword evidence="13" id="KW-0328">Glycosyltransferase</keyword>
<evidence type="ECO:0000313" key="14">
    <source>
        <dbReference type="Proteomes" id="UP000074108"/>
    </source>
</evidence>